<dbReference type="InterPro" id="IPR006311">
    <property type="entry name" value="TAT_signal"/>
</dbReference>
<dbReference type="AlphaFoldDB" id="A0A2B8BHB0"/>
<evidence type="ECO:0000313" key="6">
    <source>
        <dbReference type="EMBL" id="PGH56772.1"/>
    </source>
</evidence>
<dbReference type="EMBL" id="PDKW01000041">
    <property type="protein sequence ID" value="PGH56772.1"/>
    <property type="molecule type" value="Genomic_DNA"/>
</dbReference>
<proteinExistence type="inferred from homology"/>
<evidence type="ECO:0000256" key="4">
    <source>
        <dbReference type="ARBA" id="ARBA00022729"/>
    </source>
</evidence>
<dbReference type="InterPro" id="IPR018389">
    <property type="entry name" value="DctP_fam"/>
</dbReference>
<dbReference type="Proteomes" id="UP000225379">
    <property type="component" value="Unassembled WGS sequence"/>
</dbReference>
<gene>
    <name evidence="6" type="ORF">CRT60_14265</name>
</gene>
<feature type="signal peptide" evidence="5">
    <location>
        <begin position="1"/>
        <end position="31"/>
    </location>
</feature>
<dbReference type="PANTHER" id="PTHR33376">
    <property type="match status" value="1"/>
</dbReference>
<dbReference type="NCBIfam" id="TIGR00787">
    <property type="entry name" value="dctP"/>
    <property type="match status" value="1"/>
</dbReference>
<evidence type="ECO:0000313" key="7">
    <source>
        <dbReference type="Proteomes" id="UP000225379"/>
    </source>
</evidence>
<evidence type="ECO:0000256" key="2">
    <source>
        <dbReference type="ARBA" id="ARBA00009023"/>
    </source>
</evidence>
<comment type="caution">
    <text evidence="6">The sequence shown here is derived from an EMBL/GenBank/DDBJ whole genome shotgun (WGS) entry which is preliminary data.</text>
</comment>
<dbReference type="Gene3D" id="3.40.190.170">
    <property type="entry name" value="Bacterial extracellular solute-binding protein, family 7"/>
    <property type="match status" value="1"/>
</dbReference>
<dbReference type="NCBIfam" id="TIGR01409">
    <property type="entry name" value="TAT_signal_seq"/>
    <property type="match status" value="1"/>
</dbReference>
<keyword evidence="4 5" id="KW-0732">Signal</keyword>
<evidence type="ECO:0000256" key="5">
    <source>
        <dbReference type="SAM" id="SignalP"/>
    </source>
</evidence>
<dbReference type="InterPro" id="IPR019546">
    <property type="entry name" value="TAT_signal_bac_arc"/>
</dbReference>
<protein>
    <submittedName>
        <fullName evidence="6">ABC transporter substrate-binding protein</fullName>
    </submittedName>
</protein>
<dbReference type="GO" id="GO:0055085">
    <property type="term" value="P:transmembrane transport"/>
    <property type="evidence" value="ECO:0007669"/>
    <property type="project" value="InterPro"/>
</dbReference>
<comment type="subcellular location">
    <subcellularLocation>
        <location evidence="1">Cell envelope</location>
    </subcellularLocation>
</comment>
<dbReference type="NCBIfam" id="NF037995">
    <property type="entry name" value="TRAP_S1"/>
    <property type="match status" value="1"/>
</dbReference>
<keyword evidence="7" id="KW-1185">Reference proteome</keyword>
<dbReference type="PIRSF" id="PIRSF006470">
    <property type="entry name" value="DctB"/>
    <property type="match status" value="1"/>
</dbReference>
<dbReference type="GO" id="GO:0030288">
    <property type="term" value="C:outer membrane-bounded periplasmic space"/>
    <property type="evidence" value="ECO:0007669"/>
    <property type="project" value="InterPro"/>
</dbReference>
<dbReference type="OrthoDB" id="7375081at2"/>
<dbReference type="Pfam" id="PF03480">
    <property type="entry name" value="DctP"/>
    <property type="match status" value="1"/>
</dbReference>
<sequence>MTIKRRQFLAATAAGALAVPLAAPFISKAHAAEFAWKFGHGFPASHPLHVRAVEAAERIRKETNGKVDIAVFPNSQLGGDSDLLAQVRSGGIEFFSTGGLILSTLVPVASINGMGFAFKDYDAVWKAMDGQLGGVIRKGFDKAGLHAFERIWDNGFRQITTATKPITGPADLAAFKIRVPVSPVYVSLFKGLGASPTSINLGEVYAALQTGVVDGQENPLVVADTAKFYEVQKFCSITNHVWDGSWIVTNGRSWRGLPEDLRQIVSRNLNDGAQQQRQDIAGLNEALQNSLSQKGLTFNKVDPAPFREVLRKSGFYGEWKAKYGEEAWNALESSVGALT</sequence>
<evidence type="ECO:0000256" key="1">
    <source>
        <dbReference type="ARBA" id="ARBA00004196"/>
    </source>
</evidence>
<accession>A0A2B8BHB0</accession>
<keyword evidence="3" id="KW-0813">Transport</keyword>
<feature type="chain" id="PRO_5012880234" evidence="5">
    <location>
        <begin position="32"/>
        <end position="339"/>
    </location>
</feature>
<reference evidence="7" key="1">
    <citation type="submission" date="2017-10" db="EMBL/GenBank/DDBJ databases">
        <authorList>
            <person name="Kravchenko I.K."/>
            <person name="Grouzdev D.S."/>
        </authorList>
    </citation>
    <scope>NUCLEOTIDE SEQUENCE [LARGE SCALE GENOMIC DNA]</scope>
    <source>
        <strain evidence="7">B2</strain>
    </source>
</reference>
<organism evidence="6 7">
    <name type="scientific">Azospirillum palustre</name>
    <dbReference type="NCBI Taxonomy" id="2044885"/>
    <lineage>
        <taxon>Bacteria</taxon>
        <taxon>Pseudomonadati</taxon>
        <taxon>Pseudomonadota</taxon>
        <taxon>Alphaproteobacteria</taxon>
        <taxon>Rhodospirillales</taxon>
        <taxon>Azospirillaceae</taxon>
        <taxon>Azospirillum</taxon>
    </lineage>
</organism>
<dbReference type="InterPro" id="IPR004682">
    <property type="entry name" value="TRAP_DctP"/>
</dbReference>
<name>A0A2B8BHB0_9PROT</name>
<dbReference type="PROSITE" id="PS51318">
    <property type="entry name" value="TAT"/>
    <property type="match status" value="1"/>
</dbReference>
<comment type="similarity">
    <text evidence="2">Belongs to the bacterial solute-binding protein 7 family.</text>
</comment>
<evidence type="ECO:0000256" key="3">
    <source>
        <dbReference type="ARBA" id="ARBA00022448"/>
    </source>
</evidence>
<dbReference type="PANTHER" id="PTHR33376:SF4">
    <property type="entry name" value="SIALIC ACID-BINDING PERIPLASMIC PROTEIN SIAP"/>
    <property type="match status" value="1"/>
</dbReference>
<dbReference type="InterPro" id="IPR038404">
    <property type="entry name" value="TRAP_DctP_sf"/>
</dbReference>
<dbReference type="CDD" id="cd13603">
    <property type="entry name" value="PBP2_TRAP_Siap_TeaA_like"/>
    <property type="match status" value="1"/>
</dbReference>